<protein>
    <recommendedName>
        <fullName evidence="3">STB6-like N-terminal domain-containing protein</fullName>
    </recommendedName>
</protein>
<feature type="domain" description="STB6-like N-terminal" evidence="3">
    <location>
        <begin position="81"/>
        <end position="217"/>
    </location>
</feature>
<dbReference type="CGD" id="CAL0129248">
    <property type="gene designation" value="CAGL0F06325g"/>
</dbReference>
<evidence type="ECO:0000256" key="1">
    <source>
        <dbReference type="SAM" id="Coils"/>
    </source>
</evidence>
<gene>
    <name evidence="4 5" type="ordered locus">CAGL0F06325g</name>
</gene>
<feature type="region of interest" description="Disordered" evidence="2">
    <location>
        <begin position="591"/>
        <end position="616"/>
    </location>
</feature>
<dbReference type="Pfam" id="PF25995">
    <property type="entry name" value="STB6_N"/>
    <property type="match status" value="1"/>
</dbReference>
<dbReference type="InParanoid" id="Q6FU52"/>
<evidence type="ECO:0000313" key="6">
    <source>
        <dbReference type="Proteomes" id="UP000002428"/>
    </source>
</evidence>
<dbReference type="InterPro" id="IPR038919">
    <property type="entry name" value="STB2/STB2"/>
</dbReference>
<dbReference type="InterPro" id="IPR059025">
    <property type="entry name" value="STB6_N"/>
</dbReference>
<evidence type="ECO:0000313" key="4">
    <source>
        <dbReference type="CGD" id="CAL0129248"/>
    </source>
</evidence>
<accession>Q6FU52</accession>
<organism evidence="5 6">
    <name type="scientific">Candida glabrata (strain ATCC 2001 / BCRC 20586 / JCM 3761 / NBRC 0622 / NRRL Y-65 / CBS 138)</name>
    <name type="common">Yeast</name>
    <name type="synonym">Nakaseomyces glabratus</name>
    <dbReference type="NCBI Taxonomy" id="284593"/>
    <lineage>
        <taxon>Eukaryota</taxon>
        <taxon>Fungi</taxon>
        <taxon>Dikarya</taxon>
        <taxon>Ascomycota</taxon>
        <taxon>Saccharomycotina</taxon>
        <taxon>Saccharomycetes</taxon>
        <taxon>Saccharomycetales</taxon>
        <taxon>Saccharomycetaceae</taxon>
        <taxon>Nakaseomyces</taxon>
    </lineage>
</organism>
<evidence type="ECO:0000313" key="5">
    <source>
        <dbReference type="EMBL" id="CAG59166.1"/>
    </source>
</evidence>
<dbReference type="PANTHER" id="PTHR31011">
    <property type="entry name" value="PROTEIN STB2-RELATED"/>
    <property type="match status" value="1"/>
</dbReference>
<keyword evidence="6" id="KW-1185">Reference proteome</keyword>
<dbReference type="FunCoup" id="Q6FU52">
    <property type="interactions" value="65"/>
</dbReference>
<dbReference type="GO" id="GO:0070822">
    <property type="term" value="C:Sin3-type complex"/>
    <property type="evidence" value="ECO:0007669"/>
    <property type="project" value="EnsemblFungi"/>
</dbReference>
<evidence type="ECO:0000259" key="3">
    <source>
        <dbReference type="Pfam" id="PF25995"/>
    </source>
</evidence>
<feature type="region of interest" description="Disordered" evidence="2">
    <location>
        <begin position="279"/>
        <end position="302"/>
    </location>
</feature>
<keyword evidence="1" id="KW-0175">Coiled coil</keyword>
<proteinExistence type="predicted"/>
<feature type="coiled-coil region" evidence="1">
    <location>
        <begin position="795"/>
        <end position="822"/>
    </location>
</feature>
<dbReference type="PANTHER" id="PTHR31011:SF2">
    <property type="entry name" value="PROTEIN STB2-RELATED"/>
    <property type="match status" value="1"/>
</dbReference>
<dbReference type="VEuPathDB" id="FungiDB:CAGL0F06325g"/>
<dbReference type="EMBL" id="CR380952">
    <property type="protein sequence ID" value="CAG59166.1"/>
    <property type="molecule type" value="Genomic_DNA"/>
</dbReference>
<reference evidence="5 6" key="1">
    <citation type="journal article" date="2004" name="Nature">
        <title>Genome evolution in yeasts.</title>
        <authorList>
            <consortium name="Genolevures"/>
            <person name="Dujon B."/>
            <person name="Sherman D."/>
            <person name="Fischer G."/>
            <person name="Durrens P."/>
            <person name="Casaregola S."/>
            <person name="Lafontaine I."/>
            <person name="de Montigny J."/>
            <person name="Marck C."/>
            <person name="Neuveglise C."/>
            <person name="Talla E."/>
            <person name="Goffard N."/>
            <person name="Frangeul L."/>
            <person name="Aigle M."/>
            <person name="Anthouard V."/>
            <person name="Babour A."/>
            <person name="Barbe V."/>
            <person name="Barnay S."/>
            <person name="Blanchin S."/>
            <person name="Beckerich J.M."/>
            <person name="Beyne E."/>
            <person name="Bleykasten C."/>
            <person name="Boisrame A."/>
            <person name="Boyer J."/>
            <person name="Cattolico L."/>
            <person name="Confanioleri F."/>
            <person name="de Daruvar A."/>
            <person name="Despons L."/>
            <person name="Fabre E."/>
            <person name="Fairhead C."/>
            <person name="Ferry-Dumazet H."/>
            <person name="Groppi A."/>
            <person name="Hantraye F."/>
            <person name="Hennequin C."/>
            <person name="Jauniaux N."/>
            <person name="Joyet P."/>
            <person name="Kachouri R."/>
            <person name="Kerrest A."/>
            <person name="Koszul R."/>
            <person name="Lemaire M."/>
            <person name="Lesur I."/>
            <person name="Ma L."/>
            <person name="Muller H."/>
            <person name="Nicaud J.M."/>
            <person name="Nikolski M."/>
            <person name="Oztas S."/>
            <person name="Ozier-Kalogeropoulos O."/>
            <person name="Pellenz S."/>
            <person name="Potier S."/>
            <person name="Richard G.F."/>
            <person name="Straub M.L."/>
            <person name="Suleau A."/>
            <person name="Swennene D."/>
            <person name="Tekaia F."/>
            <person name="Wesolowski-Louvel M."/>
            <person name="Westhof E."/>
            <person name="Wirth B."/>
            <person name="Zeniou-Meyer M."/>
            <person name="Zivanovic I."/>
            <person name="Bolotin-Fukuhara M."/>
            <person name="Thierry A."/>
            <person name="Bouchier C."/>
            <person name="Caudron B."/>
            <person name="Scarpelli C."/>
            <person name="Gaillardin C."/>
            <person name="Weissenbach J."/>
            <person name="Wincker P."/>
            <person name="Souciet J.L."/>
        </authorList>
    </citation>
    <scope>NUCLEOTIDE SEQUENCE [LARGE SCALE GENOMIC DNA]</scope>
    <source>
        <strain evidence="6">ATCC 2001 / BCRC 20586 / JCM 3761 / NBRC 0622 / NRRL Y-65 / CBS 138</strain>
    </source>
</reference>
<dbReference type="OMA" id="VHGFEIY"/>
<name>Q6FU52_CANGA</name>
<dbReference type="eggNOG" id="ENOG502QT8Q">
    <property type="taxonomic scope" value="Eukaryota"/>
</dbReference>
<dbReference type="Proteomes" id="UP000002428">
    <property type="component" value="Chromosome F"/>
</dbReference>
<dbReference type="HOGENOM" id="CLU_010065_0_0_1"/>
<dbReference type="STRING" id="284593.Q6FU52"/>
<evidence type="ECO:0000256" key="2">
    <source>
        <dbReference type="SAM" id="MobiDB-lite"/>
    </source>
</evidence>
<dbReference type="AlphaFoldDB" id="Q6FU52"/>
<sequence>MKDSDWSGEHILRVGNDVHDVHNVHVRTTSTKTTKSNTTYNTTYNTAYNTAYNTTNLSDGKSAERAEGALVMPQIEPQLTSFIFPDMRALYNIGIESYKDVYYDEITVQGFEIYIVEQWIAERKLSAVISSYTGNTQDVISAVRVVLNRDPHFWPHRFKRYYEELLPFTQPKFISKGCIFVTNLSAMSSKLSLLHVECGDLRSVWHDFKTNFDLKKLHCTGRSALLLSAPASSAMNKFSQLFKIPIKDVVTTDQVGSQQYQDPTTEAHLLSHKRSLEDPFSGRGDEEHHPLTFSKRTMQERTPPAASLWKTKKGHDLPGFYSPVVEMVTLIQISLSYFNLFKGKDKNIVDGLLSEGTKSAIEQWWLVFGRIYFGVEKPRNEGTLGPTTVASMLSLVLSCFYKLILVDCMPAKDPFDEQDFRQGVSNFQKKYSTTTKENEGFLDPPTVEKLFQEEARLTKNEFKKLTKTVKCKFQDIGGKGNVVQLANNVLSTDMDNFVKHIQCGSLGLLWKNKGRPRRKDVRRICKKEFCGYSYKNGDPEKQLDEETERCNNLNEKLRLAHEEENKKKTSEMFGNYMIDIPIIGNDLHMGDPVSSKPWRTSDAGSSEKEDDVMSKGPSAVSLSSMYCNYDKHHYESGLNTNQLYHSEFYRRGSSSNLQTLREESETGVLECTEVLYRSISCSDIQQQIERWTLPFDPSVVRLARDLKKIQRETKAEAQIEDMQHGYYSIMTKKTCYMEEKRMQDLLKVSGDLFYKYVHAARAFQNKYDGIEIKQNFLLNDMRELNSLCSKLKYDVRILDLRVRDVEEAIQQFQRKLDTVRNTMNIGHSTIHIDTADVGTKEEFDQYIIDRYNKAHPCYQSYCLKVISKDFYNNLKNDISGWVSWLFDGMFQKDK</sequence>
<dbReference type="KEGG" id="cgr:2887731"/>